<gene>
    <name evidence="1" type="ORF">PCL1606_60390</name>
</gene>
<dbReference type="RefSeq" id="WP_007926178.1">
    <property type="nucleotide sequence ID" value="NZ_CP011110.1"/>
</dbReference>
<accession>A0A0D5Y923</accession>
<dbReference type="InterPro" id="IPR025543">
    <property type="entry name" value="Dodecin-like"/>
</dbReference>
<dbReference type="PANTHER" id="PTHR39324">
    <property type="entry name" value="CALCIUM DODECIN"/>
    <property type="match status" value="1"/>
</dbReference>
<dbReference type="AlphaFoldDB" id="A0A0D5Y923"/>
<dbReference type="Pfam" id="PF07311">
    <property type="entry name" value="Dodecin"/>
    <property type="match status" value="1"/>
</dbReference>
<evidence type="ECO:0008006" key="3">
    <source>
        <dbReference type="Google" id="ProtNLM"/>
    </source>
</evidence>
<dbReference type="PANTHER" id="PTHR39324:SF1">
    <property type="entry name" value="CALCIUM DODECIN"/>
    <property type="match status" value="1"/>
</dbReference>
<dbReference type="InterPro" id="IPR050049">
    <property type="entry name" value="Dodecin_bact"/>
</dbReference>
<dbReference type="InterPro" id="IPR036694">
    <property type="entry name" value="Dodecin-like_sf"/>
</dbReference>
<dbReference type="EMBL" id="CP011110">
    <property type="protein sequence ID" value="AKA27482.1"/>
    <property type="molecule type" value="Genomic_DNA"/>
</dbReference>
<dbReference type="KEGG" id="pcz:PCL1606_60390"/>
<dbReference type="Gene3D" id="3.30.1660.10">
    <property type="entry name" value="Flavin-binding protein dodecin"/>
    <property type="match status" value="1"/>
</dbReference>
<proteinExistence type="predicted"/>
<dbReference type="PATRIC" id="fig|587753.10.peg.6021"/>
<dbReference type="SUPFAM" id="SSF89807">
    <property type="entry name" value="Dodecin-like"/>
    <property type="match status" value="1"/>
</dbReference>
<reference evidence="1 2" key="1">
    <citation type="journal article" date="2015" name="Mol. Plant Microbe Interact.">
        <title>Comparative Genomic Analysis of Pseudomonas chlororaphis PCL1606 Reveals New Insight into Antifungal Compounds Involved in Biocontrol.</title>
        <authorList>
            <person name="Calderon C.E."/>
            <person name="Ramos C."/>
            <person name="de Vicente A."/>
            <person name="Cazorla F.M."/>
        </authorList>
    </citation>
    <scope>NUCLEOTIDE SEQUENCE [LARGE SCALE GENOMIC DNA]</scope>
    <source>
        <strain evidence="1 2">PCL1606</strain>
    </source>
</reference>
<dbReference type="OrthoDB" id="9805889at2"/>
<organism evidence="1 2">
    <name type="scientific">Pseudomonas chlororaphis</name>
    <dbReference type="NCBI Taxonomy" id="587753"/>
    <lineage>
        <taxon>Bacteria</taxon>
        <taxon>Pseudomonadati</taxon>
        <taxon>Pseudomonadota</taxon>
        <taxon>Gammaproteobacteria</taxon>
        <taxon>Pseudomonadales</taxon>
        <taxon>Pseudomonadaceae</taxon>
        <taxon>Pseudomonas</taxon>
    </lineage>
</organism>
<evidence type="ECO:0000313" key="1">
    <source>
        <dbReference type="EMBL" id="AKA27482.1"/>
    </source>
</evidence>
<sequence length="71" mass="7864">MSDHHTYKKVELVGSSPSSIEDAINNALAEASKSIKHLEWFEVTETRGHIKDGKAAHFQVTLKVGFRIANS</sequence>
<dbReference type="NCBIfam" id="NF043052">
    <property type="entry name" value="DodecBact"/>
    <property type="match status" value="1"/>
</dbReference>
<name>A0A0D5Y923_9PSED</name>
<evidence type="ECO:0000313" key="2">
    <source>
        <dbReference type="Proteomes" id="UP000032748"/>
    </source>
</evidence>
<dbReference type="Proteomes" id="UP000032748">
    <property type="component" value="Chromosome"/>
</dbReference>
<dbReference type="InterPro" id="IPR009923">
    <property type="entry name" value="Dodecin"/>
</dbReference>
<protein>
    <recommendedName>
        <fullName evidence="3">Dodecin flavoprotein</fullName>
    </recommendedName>
</protein>